<reference evidence="7" key="1">
    <citation type="journal article" date="2019" name="Int. J. Syst. Evol. Microbiol.">
        <title>The Global Catalogue of Microorganisms (GCM) 10K type strain sequencing project: providing services to taxonomists for standard genome sequencing and annotation.</title>
        <authorList>
            <consortium name="The Broad Institute Genomics Platform"/>
            <consortium name="The Broad Institute Genome Sequencing Center for Infectious Disease"/>
            <person name="Wu L."/>
            <person name="Ma J."/>
        </authorList>
    </citation>
    <scope>NUCLEOTIDE SEQUENCE [LARGE SCALE GENOMIC DNA]</scope>
    <source>
        <strain evidence="7">KCTC 42423</strain>
    </source>
</reference>
<feature type="domain" description="Secretion system C-terminal sorting" evidence="4">
    <location>
        <begin position="885"/>
        <end position="959"/>
    </location>
</feature>
<dbReference type="EMBL" id="JBHULX010000039">
    <property type="protein sequence ID" value="MFD2592392.1"/>
    <property type="molecule type" value="Genomic_DNA"/>
</dbReference>
<dbReference type="Pfam" id="PF16656">
    <property type="entry name" value="Pur_ac_phosph_N"/>
    <property type="match status" value="1"/>
</dbReference>
<feature type="domain" description="Purple acid phosphatase N-terminal" evidence="3">
    <location>
        <begin position="23"/>
        <end position="112"/>
    </location>
</feature>
<feature type="domain" description="Bacterial repeat" evidence="5">
    <location>
        <begin position="642"/>
        <end position="709"/>
    </location>
</feature>
<evidence type="ECO:0000259" key="2">
    <source>
        <dbReference type="Pfam" id="PF00149"/>
    </source>
</evidence>
<dbReference type="InterPro" id="IPR015914">
    <property type="entry name" value="PAPs_N"/>
</dbReference>
<evidence type="ECO:0000259" key="3">
    <source>
        <dbReference type="Pfam" id="PF16656"/>
    </source>
</evidence>
<organism evidence="6 7">
    <name type="scientific">Aquimarina hainanensis</name>
    <dbReference type="NCBI Taxonomy" id="1578017"/>
    <lineage>
        <taxon>Bacteria</taxon>
        <taxon>Pseudomonadati</taxon>
        <taxon>Bacteroidota</taxon>
        <taxon>Flavobacteriia</taxon>
        <taxon>Flavobacteriales</taxon>
        <taxon>Flavobacteriaceae</taxon>
        <taxon>Aquimarina</taxon>
    </lineage>
</organism>
<accession>A0ABW5NBG0</accession>
<name>A0ABW5NBG0_9FLAO</name>
<evidence type="ECO:0000256" key="1">
    <source>
        <dbReference type="ARBA" id="ARBA00022729"/>
    </source>
</evidence>
<dbReference type="PANTHER" id="PTHR45867">
    <property type="entry name" value="PURPLE ACID PHOSPHATASE"/>
    <property type="match status" value="1"/>
</dbReference>
<dbReference type="InterPro" id="IPR029052">
    <property type="entry name" value="Metallo-depent_PP-like"/>
</dbReference>
<feature type="domain" description="Calcineurin-like phosphoesterase" evidence="2">
    <location>
        <begin position="140"/>
        <end position="291"/>
    </location>
</feature>
<protein>
    <submittedName>
        <fullName evidence="6">Fibronectin type III domain-containing protein</fullName>
    </submittedName>
</protein>
<dbReference type="Pfam" id="PF18962">
    <property type="entry name" value="Por_Secre_tail"/>
    <property type="match status" value="1"/>
</dbReference>
<dbReference type="CDD" id="cd00838">
    <property type="entry name" value="MPP_superfamily"/>
    <property type="match status" value="1"/>
</dbReference>
<gene>
    <name evidence="6" type="ORF">ACFSTE_16250</name>
</gene>
<dbReference type="SUPFAM" id="SSF49363">
    <property type="entry name" value="Purple acid phosphatase, N-terminal domain"/>
    <property type="match status" value="1"/>
</dbReference>
<dbReference type="Pfam" id="PF18998">
    <property type="entry name" value="Flg_new_2"/>
    <property type="match status" value="2"/>
</dbReference>
<dbReference type="RefSeq" id="WP_378254376.1">
    <property type="nucleotide sequence ID" value="NZ_JBHSJV010000001.1"/>
</dbReference>
<dbReference type="InterPro" id="IPR008963">
    <property type="entry name" value="Purple_acid_Pase-like_N"/>
</dbReference>
<dbReference type="Gene3D" id="2.60.40.380">
    <property type="entry name" value="Purple acid phosphatase-like, N-terminal"/>
    <property type="match status" value="1"/>
</dbReference>
<dbReference type="InterPro" id="IPR026444">
    <property type="entry name" value="Secre_tail"/>
</dbReference>
<proteinExistence type="predicted"/>
<feature type="domain" description="Bacterial repeat" evidence="5">
    <location>
        <begin position="414"/>
        <end position="481"/>
    </location>
</feature>
<comment type="caution">
    <text evidence="6">The sequence shown here is derived from an EMBL/GenBank/DDBJ whole genome shotgun (WGS) entry which is preliminary data.</text>
</comment>
<dbReference type="NCBIfam" id="TIGR04183">
    <property type="entry name" value="Por_Secre_tail"/>
    <property type="match status" value="1"/>
</dbReference>
<dbReference type="PANTHER" id="PTHR45867:SF3">
    <property type="entry name" value="ACID PHOSPHATASE TYPE 7"/>
    <property type="match status" value="1"/>
</dbReference>
<dbReference type="Gene3D" id="3.60.21.10">
    <property type="match status" value="1"/>
</dbReference>
<keyword evidence="7" id="KW-1185">Reference proteome</keyword>
<evidence type="ECO:0000313" key="6">
    <source>
        <dbReference type="EMBL" id="MFD2592392.1"/>
    </source>
</evidence>
<evidence type="ECO:0000259" key="4">
    <source>
        <dbReference type="Pfam" id="PF18962"/>
    </source>
</evidence>
<evidence type="ECO:0000313" key="7">
    <source>
        <dbReference type="Proteomes" id="UP001597459"/>
    </source>
</evidence>
<sequence length="962" mass="104849">MKKIILIALCILTWGSYGNNGRYRLSLRDNPATSIVVGWDQLSGTNPTVYYGTTDYGTDYTRYPNTKTADRVVSYKGMNNHFARLTGLIPNTAYYFVIRDSQGTSARFWFKTAPSDNSRLSFIAGGDSRNNRTPRKNANRLVAKLKPHAVLFGGDMTNGDSSGEWRDWFDDWQLTIAGDNRMFPIVAARGNHEDSNNSIYNLFDVPSTSVYYALTFGKNLVRAYTLNTEISISGNQTNWLKNDLNAHPNVLWKMAQYHKPMRPHVSSKREGNSQYSNWAQLFYDKEVKLVVECDSHTVKSTWPVRPTTGSGNDEGFIREDQNGTVYVGEGCWGAPLRSNNDSKSWTRNSSRFNQFKWIFVDENKIETRTIKVDNASQVGEVSNSDVFQIPANLDIWNPSNGSVITISASSVPSYTVTTNTTGEGSVDGGGVYKEGEQITLTATPQAGWEFEKWTGGATGTTNPIQLTVTSDLTVTAVFKKINGGNTGTLGIITIGDKNSRHATRRAMPYTMTESGTLKSVALHVEGGVGSVQVGVYRDQNGVPGDRIGKTAVTAVRSARGWQHIPLETSVRITSGTTVWLAWIFSDNPGIAYVSGTPGRYQATNSSWSSSGNNMPTSYGNGSQSNYRYSIYAVYEKSSVSEYTVSTSVSGQGTVDGAGVYASGTQLSLKATPQPGWKFDSWSGGASGTENPLTITVDSDVSVTAVFKENTGGTTATLGITTVGDRTSKHATRRAMPYTMSESGILKSVSLHVEGGSGSVQVGVYEDVNGVPGNLLGKTSMTAVQGTRGWQTISLINPVTVSSGSTVWLAWIFSNNPGIAYITGSPGRYQATNSQWVAGQDNMPTAYGSGSQSDYKYSIYATYEVSNNLTTSSVERNEDTPSEIALYPNPFTADLYLDIPSDAVKKVFIEVRNLNGKTVYHTVVTKVSDRVELPVQNLKKGVYFIVLKSQTGNTLLSDKIIKR</sequence>
<dbReference type="InterPro" id="IPR044060">
    <property type="entry name" value="Bacterial_rp_domain"/>
</dbReference>
<evidence type="ECO:0000259" key="5">
    <source>
        <dbReference type="Pfam" id="PF18998"/>
    </source>
</evidence>
<dbReference type="SUPFAM" id="SSF56300">
    <property type="entry name" value="Metallo-dependent phosphatases"/>
    <property type="match status" value="1"/>
</dbReference>
<dbReference type="Proteomes" id="UP001597459">
    <property type="component" value="Unassembled WGS sequence"/>
</dbReference>
<dbReference type="InterPro" id="IPR004843">
    <property type="entry name" value="Calcineurin-like_PHP"/>
</dbReference>
<keyword evidence="1" id="KW-0732">Signal</keyword>
<dbReference type="Pfam" id="PF00149">
    <property type="entry name" value="Metallophos"/>
    <property type="match status" value="1"/>
</dbReference>